<feature type="domain" description="Cytidyltransferase-like" evidence="11">
    <location>
        <begin position="6"/>
        <end position="161"/>
    </location>
</feature>
<dbReference type="PANTHER" id="PTHR39321">
    <property type="entry name" value="NICOTINATE-NUCLEOTIDE ADENYLYLTRANSFERASE-RELATED"/>
    <property type="match status" value="1"/>
</dbReference>
<dbReference type="CDD" id="cd02165">
    <property type="entry name" value="NMNAT"/>
    <property type="match status" value="1"/>
</dbReference>
<keyword evidence="6 10" id="KW-0547">Nucleotide-binding</keyword>
<evidence type="ECO:0000256" key="10">
    <source>
        <dbReference type="HAMAP-Rule" id="MF_00244"/>
    </source>
</evidence>
<dbReference type="eggNOG" id="COG1057">
    <property type="taxonomic scope" value="Bacteria"/>
</dbReference>
<dbReference type="EC" id="2.7.7.18" evidence="10"/>
<dbReference type="InterPro" id="IPR014729">
    <property type="entry name" value="Rossmann-like_a/b/a_fold"/>
</dbReference>
<dbReference type="GO" id="GO:0004515">
    <property type="term" value="F:nicotinate-nucleotide adenylyltransferase activity"/>
    <property type="evidence" value="ECO:0007669"/>
    <property type="project" value="UniProtKB-UniRule"/>
</dbReference>
<dbReference type="UniPathway" id="UPA00253">
    <property type="reaction ID" value="UER00332"/>
</dbReference>
<dbReference type="NCBIfam" id="TIGR00125">
    <property type="entry name" value="cyt_tran_rel"/>
    <property type="match status" value="1"/>
</dbReference>
<dbReference type="RefSeq" id="WP_036156730.1">
    <property type="nucleotide sequence ID" value="NZ_AVCX01000003.1"/>
</dbReference>
<dbReference type="Proteomes" id="UP000030437">
    <property type="component" value="Unassembled WGS sequence"/>
</dbReference>
<comment type="pathway">
    <text evidence="2 10">Cofactor biosynthesis; NAD(+) biosynthesis; deamido-NAD(+) from nicotinate D-ribonucleotide: step 1/1.</text>
</comment>
<dbReference type="EMBL" id="JPVP01000058">
    <property type="protein sequence ID" value="KGR83497.1"/>
    <property type="molecule type" value="Genomic_DNA"/>
</dbReference>
<dbReference type="InterPro" id="IPR004821">
    <property type="entry name" value="Cyt_trans-like"/>
</dbReference>
<evidence type="ECO:0000313" key="12">
    <source>
        <dbReference type="EMBL" id="KGR83497.1"/>
    </source>
</evidence>
<dbReference type="AlphaFoldDB" id="A0A0A3J8Y1"/>
<dbReference type="SUPFAM" id="SSF52374">
    <property type="entry name" value="Nucleotidylyl transferase"/>
    <property type="match status" value="1"/>
</dbReference>
<evidence type="ECO:0000256" key="1">
    <source>
        <dbReference type="ARBA" id="ARBA00002324"/>
    </source>
</evidence>
<dbReference type="InterPro" id="IPR005248">
    <property type="entry name" value="NadD/NMNAT"/>
</dbReference>
<evidence type="ECO:0000313" key="13">
    <source>
        <dbReference type="Proteomes" id="UP000030437"/>
    </source>
</evidence>
<keyword evidence="8 10" id="KW-0520">NAD</keyword>
<evidence type="ECO:0000256" key="7">
    <source>
        <dbReference type="ARBA" id="ARBA00022840"/>
    </source>
</evidence>
<proteinExistence type="inferred from homology"/>
<dbReference type="OrthoDB" id="5295945at2"/>
<accession>A0A0A3J8Y1</accession>
<keyword evidence="7 10" id="KW-0067">ATP-binding</keyword>
<evidence type="ECO:0000256" key="3">
    <source>
        <dbReference type="ARBA" id="ARBA00022642"/>
    </source>
</evidence>
<keyword evidence="4 10" id="KW-0808">Transferase</keyword>
<comment type="similarity">
    <text evidence="10">Belongs to the NadD family.</text>
</comment>
<comment type="catalytic activity">
    <reaction evidence="9 10">
        <text>nicotinate beta-D-ribonucleotide + ATP + H(+) = deamido-NAD(+) + diphosphate</text>
        <dbReference type="Rhea" id="RHEA:22860"/>
        <dbReference type="ChEBI" id="CHEBI:15378"/>
        <dbReference type="ChEBI" id="CHEBI:30616"/>
        <dbReference type="ChEBI" id="CHEBI:33019"/>
        <dbReference type="ChEBI" id="CHEBI:57502"/>
        <dbReference type="ChEBI" id="CHEBI:58437"/>
        <dbReference type="EC" id="2.7.7.18"/>
    </reaction>
</comment>
<evidence type="ECO:0000259" key="11">
    <source>
        <dbReference type="Pfam" id="PF01467"/>
    </source>
</evidence>
<evidence type="ECO:0000256" key="6">
    <source>
        <dbReference type="ARBA" id="ARBA00022741"/>
    </source>
</evidence>
<dbReference type="HAMAP" id="MF_00244">
    <property type="entry name" value="NaMN_adenylyltr"/>
    <property type="match status" value="1"/>
</dbReference>
<organism evidence="12 13">
    <name type="scientific">Lysinibacillus odysseyi 34hs-1 = NBRC 100172</name>
    <dbReference type="NCBI Taxonomy" id="1220589"/>
    <lineage>
        <taxon>Bacteria</taxon>
        <taxon>Bacillati</taxon>
        <taxon>Bacillota</taxon>
        <taxon>Bacilli</taxon>
        <taxon>Bacillales</taxon>
        <taxon>Bacillaceae</taxon>
        <taxon>Lysinibacillus</taxon>
    </lineage>
</organism>
<dbReference type="NCBIfam" id="NF000840">
    <property type="entry name" value="PRK00071.1-3"/>
    <property type="match status" value="1"/>
</dbReference>
<dbReference type="GO" id="GO:0009435">
    <property type="term" value="P:NAD+ biosynthetic process"/>
    <property type="evidence" value="ECO:0007669"/>
    <property type="project" value="UniProtKB-UniRule"/>
</dbReference>
<keyword evidence="5 10" id="KW-0548">Nucleotidyltransferase</keyword>
<protein>
    <recommendedName>
        <fullName evidence="10">Probable nicotinate-nucleotide adenylyltransferase</fullName>
        <ecNumber evidence="10">2.7.7.18</ecNumber>
    </recommendedName>
    <alternativeName>
        <fullName evidence="10">Deamido-NAD(+) diphosphorylase</fullName>
    </alternativeName>
    <alternativeName>
        <fullName evidence="10">Deamido-NAD(+) pyrophosphorylase</fullName>
    </alternativeName>
    <alternativeName>
        <fullName evidence="10">Nicotinate mononucleotide adenylyltransferase</fullName>
        <shortName evidence="10">NaMN adenylyltransferase</shortName>
    </alternativeName>
</protein>
<dbReference type="Gene3D" id="3.40.50.620">
    <property type="entry name" value="HUPs"/>
    <property type="match status" value="1"/>
</dbReference>
<comment type="caution">
    <text evidence="12">The sequence shown here is derived from an EMBL/GenBank/DDBJ whole genome shotgun (WGS) entry which is preliminary data.</text>
</comment>
<evidence type="ECO:0000256" key="9">
    <source>
        <dbReference type="ARBA" id="ARBA00048721"/>
    </source>
</evidence>
<name>A0A0A3J8Y1_9BACI</name>
<dbReference type="GO" id="GO:0005524">
    <property type="term" value="F:ATP binding"/>
    <property type="evidence" value="ECO:0007669"/>
    <property type="project" value="UniProtKB-KW"/>
</dbReference>
<dbReference type="Pfam" id="PF01467">
    <property type="entry name" value="CTP_transf_like"/>
    <property type="match status" value="1"/>
</dbReference>
<sequence>MKKVGILGGTFNPPHIGHLMMANEAYHALGLEEVRFMPNAVPPHKQSSGATDEQRKKMVELAIEDVPYFMLEMFELERGGLSYTSDTMSTLVQQEREVEFYFIIGGDSIDHLHTWHQIDDLVQIIKFVGIRRPGSDAITKYPVLMIDAPQIGLSSTLLRERFSLGKTVQYLLPKPVEAFIRKEGLYGARSLT</sequence>
<evidence type="ECO:0000256" key="8">
    <source>
        <dbReference type="ARBA" id="ARBA00023027"/>
    </source>
</evidence>
<gene>
    <name evidence="10 12" type="primary">nadD</name>
    <name evidence="12" type="ORF">CD32_16870</name>
</gene>
<dbReference type="PANTHER" id="PTHR39321:SF3">
    <property type="entry name" value="PHOSPHOPANTETHEINE ADENYLYLTRANSFERASE"/>
    <property type="match status" value="1"/>
</dbReference>
<evidence type="ECO:0000256" key="4">
    <source>
        <dbReference type="ARBA" id="ARBA00022679"/>
    </source>
</evidence>
<dbReference type="STRING" id="1220589.CD32_16870"/>
<dbReference type="NCBIfam" id="NF000841">
    <property type="entry name" value="PRK00071.1-4"/>
    <property type="match status" value="1"/>
</dbReference>
<comment type="function">
    <text evidence="1 10">Catalyzes the reversible adenylation of nicotinate mononucleotide (NaMN) to nicotinic acid adenine dinucleotide (NaAD).</text>
</comment>
<dbReference type="NCBIfam" id="TIGR00482">
    <property type="entry name" value="nicotinate (nicotinamide) nucleotide adenylyltransferase"/>
    <property type="match status" value="1"/>
</dbReference>
<reference evidence="12 13" key="1">
    <citation type="submission" date="2014-02" db="EMBL/GenBank/DDBJ databases">
        <title>Draft genome sequence of Lysinibacillus odysseyi NBRC 100172.</title>
        <authorList>
            <person name="Zhang F."/>
            <person name="Wang G."/>
            <person name="Zhang L."/>
        </authorList>
    </citation>
    <scope>NUCLEOTIDE SEQUENCE [LARGE SCALE GENOMIC DNA]</scope>
    <source>
        <strain evidence="12 13">NBRC 100172</strain>
    </source>
</reference>
<evidence type="ECO:0000256" key="5">
    <source>
        <dbReference type="ARBA" id="ARBA00022695"/>
    </source>
</evidence>
<evidence type="ECO:0000256" key="2">
    <source>
        <dbReference type="ARBA" id="ARBA00005019"/>
    </source>
</evidence>
<keyword evidence="3 10" id="KW-0662">Pyridine nucleotide biosynthesis</keyword>
<keyword evidence="13" id="KW-1185">Reference proteome</keyword>